<dbReference type="InterPro" id="IPR036852">
    <property type="entry name" value="Peptidase_S8/S53_dom_sf"/>
</dbReference>
<name>A0ABN0TZM5_9PSEU</name>
<comment type="similarity">
    <text evidence="1 5 6">Belongs to the peptidase S8 family.</text>
</comment>
<dbReference type="PANTHER" id="PTHR43806">
    <property type="entry name" value="PEPTIDASE S8"/>
    <property type="match status" value="1"/>
</dbReference>
<dbReference type="Gene3D" id="3.40.50.200">
    <property type="entry name" value="Peptidase S8/S53 domain"/>
    <property type="match status" value="1"/>
</dbReference>
<dbReference type="PANTHER" id="PTHR43806:SF11">
    <property type="entry name" value="CEREVISIN-RELATED"/>
    <property type="match status" value="1"/>
</dbReference>
<proteinExistence type="inferred from homology"/>
<keyword evidence="4 5" id="KW-0720">Serine protease</keyword>
<dbReference type="InterPro" id="IPR000209">
    <property type="entry name" value="Peptidase_S8/S53_dom"/>
</dbReference>
<evidence type="ECO:0000256" key="4">
    <source>
        <dbReference type="ARBA" id="ARBA00022825"/>
    </source>
</evidence>
<evidence type="ECO:0000256" key="5">
    <source>
        <dbReference type="PROSITE-ProRule" id="PRU01240"/>
    </source>
</evidence>
<feature type="domain" description="Peptidase S8/S53" evidence="7">
    <location>
        <begin position="164"/>
        <end position="424"/>
    </location>
</feature>
<dbReference type="SUPFAM" id="SSF81296">
    <property type="entry name" value="E set domains"/>
    <property type="match status" value="1"/>
</dbReference>
<comment type="caution">
    <text evidence="8">The sequence shown here is derived from an EMBL/GenBank/DDBJ whole genome shotgun (WGS) entry which is preliminary data.</text>
</comment>
<evidence type="ECO:0000256" key="2">
    <source>
        <dbReference type="ARBA" id="ARBA00022670"/>
    </source>
</evidence>
<dbReference type="Pfam" id="PF00082">
    <property type="entry name" value="Peptidase_S8"/>
    <property type="match status" value="1"/>
</dbReference>
<sequence>MAPGAEGGDGEVTLVTGDRVGVRGGRVSVVPGAGREGVGFSVRTDVDGSVHVTPHDVVADIAADRLDPRLFDVGALIRYGFDDARTDKTPLIVTSEGGSFRAAGGRALASVRGVAFEADKKTPFWADRAAGVRSVWLDAPVEATLDRSVAQVGAPRAWQAGHTGAGATVAVLDSGIDVTHPDLADAVVDSALFADSDSTDDRAGHGTHVAATITGSGRYQGVAPDAKLLNVKVLSDSGRGRTSDAIAGMEWAVAAGADVVNMSFGSSSAGDGKDPLSEAVNRLTAESGALFVASSGNSGPREQSLGTPAAADAALTVGAVDRDDALAEFSSRGPRPGDGAIKPDITAPGVDIVAAKARNGTMGTPVGDAHVALSGTSMAAPHVAGAAAVLAARHPDWKADRIKAALTASATPNPAVATHHQGTGRLDLARADRQTTTVDQANLALGVARWPHHDDAPITRTLTYTNDGATPVTLRFTADVRGADGAPAPAGLVTATPAEVTVPAGGRSEVVVTATTSLDAPDGGYSGVVLAAGDGVELRTALSFTKEVESYDVKLTTTDHSGQPSPYFYHRFVDLDQRRQFSGFGADEAVVRLPKGRYFFDSSLITNIDGLWWSTRYAEPALIVDRDHHLPLDAALGRENSVTLDRPDARPGHTVMLLEVKTAWGYTNSGDFGRDFERLLWVPSRTSLPGSARYAVTTTLARPDGQGGFEGSPYQYNVFWAHDGGVPEDLHHAFADRDLARVNTVSAAQAPDKRGYREFLAGGPLPLRVAEYFSPEAAWLSHFAQMRMAEGYRETSLYETRYRRFAAGTTTDERWNAAVFGPALPVVQRPDHWAGRQGDVMAFAIPMHTDQAETRYGYSEVTKAYTELFKDGVRIGGIDTDGSGLANVPAEPGTYELTVRASRSGVAELSTEIDAKWTFGSQHVPGEPVALPLFVVRFAPALDDRNRAKAGTPFVIPIYAQHNGGASTDGVDTTEVQVSYDDGKTWRAARVAKIGKRWLAFVNHPADARFVSLRTKARDTAGNAFEQTIIRAYGLR</sequence>
<keyword evidence="3 5" id="KW-0378">Hydrolase</keyword>
<feature type="active site" description="Charge relay system" evidence="5">
    <location>
        <position position="205"/>
    </location>
</feature>
<protein>
    <submittedName>
        <fullName evidence="8">S8 family serine peptidase</fullName>
    </submittedName>
</protein>
<keyword evidence="9" id="KW-1185">Reference proteome</keyword>
<evidence type="ECO:0000259" key="7">
    <source>
        <dbReference type="Pfam" id="PF00082"/>
    </source>
</evidence>
<dbReference type="InterPro" id="IPR015500">
    <property type="entry name" value="Peptidase_S8_subtilisin-rel"/>
</dbReference>
<evidence type="ECO:0000256" key="1">
    <source>
        <dbReference type="ARBA" id="ARBA00011073"/>
    </source>
</evidence>
<dbReference type="InterPro" id="IPR050131">
    <property type="entry name" value="Peptidase_S8_subtilisin-like"/>
</dbReference>
<organism evidence="8 9">
    <name type="scientific">Saccharothrix mutabilis subsp. mutabilis</name>
    <dbReference type="NCBI Taxonomy" id="66855"/>
    <lineage>
        <taxon>Bacteria</taxon>
        <taxon>Bacillati</taxon>
        <taxon>Actinomycetota</taxon>
        <taxon>Actinomycetes</taxon>
        <taxon>Pseudonocardiales</taxon>
        <taxon>Pseudonocardiaceae</taxon>
        <taxon>Saccharothrix</taxon>
    </lineage>
</organism>
<dbReference type="Proteomes" id="UP001500416">
    <property type="component" value="Unassembled WGS sequence"/>
</dbReference>
<evidence type="ECO:0000313" key="8">
    <source>
        <dbReference type="EMBL" id="GAA0234266.1"/>
    </source>
</evidence>
<evidence type="ECO:0000313" key="9">
    <source>
        <dbReference type="Proteomes" id="UP001500416"/>
    </source>
</evidence>
<dbReference type="EMBL" id="BAAABU010000007">
    <property type="protein sequence ID" value="GAA0234266.1"/>
    <property type="molecule type" value="Genomic_DNA"/>
</dbReference>
<dbReference type="PROSITE" id="PS00136">
    <property type="entry name" value="SUBTILASE_ASP"/>
    <property type="match status" value="1"/>
</dbReference>
<evidence type="ECO:0000256" key="3">
    <source>
        <dbReference type="ARBA" id="ARBA00022801"/>
    </source>
</evidence>
<dbReference type="PROSITE" id="PS51892">
    <property type="entry name" value="SUBTILASE"/>
    <property type="match status" value="1"/>
</dbReference>
<evidence type="ECO:0000256" key="6">
    <source>
        <dbReference type="RuleBase" id="RU003355"/>
    </source>
</evidence>
<keyword evidence="2 5" id="KW-0645">Protease</keyword>
<dbReference type="PRINTS" id="PR00723">
    <property type="entry name" value="SUBTILISIN"/>
</dbReference>
<dbReference type="SUPFAM" id="SSF52743">
    <property type="entry name" value="Subtilisin-like"/>
    <property type="match status" value="1"/>
</dbReference>
<feature type="active site" description="Charge relay system" evidence="5">
    <location>
        <position position="377"/>
    </location>
</feature>
<dbReference type="InterPro" id="IPR023828">
    <property type="entry name" value="Peptidase_S8_Ser-AS"/>
</dbReference>
<dbReference type="InterPro" id="IPR023827">
    <property type="entry name" value="Peptidase_S8_Asp-AS"/>
</dbReference>
<dbReference type="InterPro" id="IPR014756">
    <property type="entry name" value="Ig_E-set"/>
</dbReference>
<gene>
    <name evidence="8" type="ORF">GCM10010492_36440</name>
</gene>
<dbReference type="PROSITE" id="PS00138">
    <property type="entry name" value="SUBTILASE_SER"/>
    <property type="match status" value="1"/>
</dbReference>
<reference evidence="8 9" key="1">
    <citation type="journal article" date="2019" name="Int. J. Syst. Evol. Microbiol.">
        <title>The Global Catalogue of Microorganisms (GCM) 10K type strain sequencing project: providing services to taxonomists for standard genome sequencing and annotation.</title>
        <authorList>
            <consortium name="The Broad Institute Genomics Platform"/>
            <consortium name="The Broad Institute Genome Sequencing Center for Infectious Disease"/>
            <person name="Wu L."/>
            <person name="Ma J."/>
        </authorList>
    </citation>
    <scope>NUCLEOTIDE SEQUENCE [LARGE SCALE GENOMIC DNA]</scope>
    <source>
        <strain evidence="8 9">JCM 3380</strain>
    </source>
</reference>
<feature type="active site" description="Charge relay system" evidence="5">
    <location>
        <position position="173"/>
    </location>
</feature>
<accession>A0ABN0TZM5</accession>